<proteinExistence type="predicted"/>
<evidence type="ECO:0000256" key="1">
    <source>
        <dbReference type="SAM" id="MobiDB-lite"/>
    </source>
</evidence>
<keyword evidence="4" id="KW-1185">Reference proteome</keyword>
<gene>
    <name evidence="3" type="ORF">ALC60_12895</name>
</gene>
<dbReference type="Proteomes" id="UP000075809">
    <property type="component" value="Unassembled WGS sequence"/>
</dbReference>
<keyword evidence="2" id="KW-0472">Membrane</keyword>
<feature type="region of interest" description="Disordered" evidence="1">
    <location>
        <begin position="297"/>
        <end position="346"/>
    </location>
</feature>
<accession>A0A151WJB9</accession>
<feature type="compositionally biased region" description="Polar residues" evidence="1">
    <location>
        <begin position="399"/>
        <end position="415"/>
    </location>
</feature>
<dbReference type="PANTHER" id="PTHR34929:SF1">
    <property type="entry name" value="INAF MOTIF CONTAINING 2"/>
    <property type="match status" value="1"/>
</dbReference>
<evidence type="ECO:0008006" key="5">
    <source>
        <dbReference type="Google" id="ProtNLM"/>
    </source>
</evidence>
<evidence type="ECO:0000256" key="2">
    <source>
        <dbReference type="SAM" id="Phobius"/>
    </source>
</evidence>
<evidence type="ECO:0000313" key="3">
    <source>
        <dbReference type="EMBL" id="KYQ47936.1"/>
    </source>
</evidence>
<reference evidence="3 4" key="1">
    <citation type="submission" date="2015-09" db="EMBL/GenBank/DDBJ databases">
        <title>Trachymyrmex zeteki WGS genome.</title>
        <authorList>
            <person name="Nygaard S."/>
            <person name="Hu H."/>
            <person name="Boomsma J."/>
            <person name="Zhang G."/>
        </authorList>
    </citation>
    <scope>NUCLEOTIDE SEQUENCE [LARGE SCALE GENOMIC DNA]</scope>
    <source>
        <strain evidence="3">Tzet28-1</strain>
        <tissue evidence="3">Whole body</tissue>
    </source>
</reference>
<protein>
    <recommendedName>
        <fullName evidence="5">Transmembrane protein INAFM2</fullName>
    </recommendedName>
</protein>
<feature type="compositionally biased region" description="Basic and acidic residues" evidence="1">
    <location>
        <begin position="316"/>
        <end position="342"/>
    </location>
</feature>
<keyword evidence="2" id="KW-1133">Transmembrane helix</keyword>
<dbReference type="AlphaFoldDB" id="A0A151WJB9"/>
<sequence>MSREDSSGEGRSQDAFSPDSPVDVPAKDSNADIYENRGSKKIIRVLTVMAYLFSVSFVAILLSAYYIFLWEPPNPKLIQRERLRTDPQLQFLVAPPSEETKKDSNFLQNKVNPMHKPLLAGRMAHHMYNGDDFQNKINLEKKLKLNAALLKLRHSLVDTLLAQRRHSSQETTKSSGFNNSFADKVLNSTVNPVENTISINRYGESASENISEEKTYNDLPVEFADSVSTLNVESTSSTSKFMTIPEIKTRQKLDRDSVNVNPIIDKKKRYNKKSPDAVESYVIREFSNVMTNSEITNGSDRRVFEDESSKMTQEFLKTDRKEPMKRNETDDRRLINNDRENNSNDVQTSIILEKYVNDSIRNSQENYSSNDQIGQIAREKVSIDPSSRDSGFTIDNPGFHQTSNDPTVVKSQPRTARTRNSEGERIRAERNLPSASPTALR</sequence>
<feature type="compositionally biased region" description="Basic and acidic residues" evidence="1">
    <location>
        <begin position="299"/>
        <end position="309"/>
    </location>
</feature>
<feature type="compositionally biased region" description="Basic and acidic residues" evidence="1">
    <location>
        <begin position="419"/>
        <end position="430"/>
    </location>
</feature>
<feature type="region of interest" description="Disordered" evidence="1">
    <location>
        <begin position="1"/>
        <end position="30"/>
    </location>
</feature>
<evidence type="ECO:0000313" key="4">
    <source>
        <dbReference type="Proteomes" id="UP000075809"/>
    </source>
</evidence>
<dbReference type="EMBL" id="KQ983039">
    <property type="protein sequence ID" value="KYQ47936.1"/>
    <property type="molecule type" value="Genomic_DNA"/>
</dbReference>
<organism evidence="3 4">
    <name type="scientific">Mycetomoellerius zeteki</name>
    <dbReference type="NCBI Taxonomy" id="64791"/>
    <lineage>
        <taxon>Eukaryota</taxon>
        <taxon>Metazoa</taxon>
        <taxon>Ecdysozoa</taxon>
        <taxon>Arthropoda</taxon>
        <taxon>Hexapoda</taxon>
        <taxon>Insecta</taxon>
        <taxon>Pterygota</taxon>
        <taxon>Neoptera</taxon>
        <taxon>Endopterygota</taxon>
        <taxon>Hymenoptera</taxon>
        <taxon>Apocrita</taxon>
        <taxon>Aculeata</taxon>
        <taxon>Formicoidea</taxon>
        <taxon>Formicidae</taxon>
        <taxon>Myrmicinae</taxon>
        <taxon>Mycetomoellerius</taxon>
    </lineage>
</organism>
<feature type="compositionally biased region" description="Basic and acidic residues" evidence="1">
    <location>
        <begin position="1"/>
        <end position="12"/>
    </location>
</feature>
<dbReference type="Pfam" id="PF15018">
    <property type="entry name" value="InaF-motif"/>
    <property type="match status" value="1"/>
</dbReference>
<feature type="region of interest" description="Disordered" evidence="1">
    <location>
        <begin position="381"/>
        <end position="441"/>
    </location>
</feature>
<feature type="transmembrane region" description="Helical" evidence="2">
    <location>
        <begin position="45"/>
        <end position="68"/>
    </location>
</feature>
<dbReference type="InterPro" id="IPR029162">
    <property type="entry name" value="InaF-motif"/>
</dbReference>
<dbReference type="PANTHER" id="PTHR34929">
    <property type="entry name" value="ZGC:153157"/>
    <property type="match status" value="1"/>
</dbReference>
<name>A0A151WJB9_9HYME</name>
<keyword evidence="2" id="KW-0812">Transmembrane</keyword>